<dbReference type="InterPro" id="IPR007219">
    <property type="entry name" value="XnlR_reg_dom"/>
</dbReference>
<sequence>MCLETSLLKYLQKVYHALRSHTEFYRSKELQSPSSAFLSVSSLPPRAIANFLVHCFFKHAETIYFTVERTWLESKLDMVYTDPNSLTHSDVSTMCVIFSALAVGTQYTYLESTTERIGTRRSTQNSPFTGDTVGVMLYHQACLLLPDVITLSSLESVQACLLLGIYTLPLDASGLAWIYLGIGVKLAIQNGMHRKGCEDSFDLSIRETRNLVWWTLYTLERSVSPLLSYSLLSWLVPTLGIRRIAIFHGRPFSIARSDVDIELPVAKSDVRPSPHTASLLHTSPTSEVAERLTRLFNLQQDLTNWWEMLPNNEIPSDHSSHPENLRRAMQLKLEYCLGIIFAGRYFILSEPCSEGNKPTSATNIQNASPSGSNSQTRHMSSILVSECVSAAHTVIETCRYLYNTIGLARASYTEFSACRAALLVITTQCLQATDYRQRHTLREGLAMLKEMAGEAELARTEVSLIVGFQHIIASMDRVGDDVVGHRASDFSRFKKWESSWRQGSFFAEFPRPDDSMLMASLDLSSGSHAASSSELPLWTSLLGSDRNVPSCTQDQDNWAVL</sequence>
<accession>A0A5N6ZUJ6</accession>
<dbReference type="RefSeq" id="XP_031924166.1">
    <property type="nucleotide sequence ID" value="XM_032070861.1"/>
</dbReference>
<proteinExistence type="predicted"/>
<feature type="domain" description="Xylanolytic transcriptional activator regulatory" evidence="4">
    <location>
        <begin position="56"/>
        <end position="228"/>
    </location>
</feature>
<keyword evidence="1" id="KW-0805">Transcription regulation</keyword>
<keyword evidence="3" id="KW-0539">Nucleus</keyword>
<dbReference type="Pfam" id="PF04082">
    <property type="entry name" value="Fungal_trans"/>
    <property type="match status" value="1"/>
</dbReference>
<dbReference type="AlphaFoldDB" id="A0A5N6ZUJ6"/>
<keyword evidence="2" id="KW-0804">Transcription</keyword>
<name>A0A5N6ZUJ6_9EURO</name>
<dbReference type="GO" id="GO:0003700">
    <property type="term" value="F:DNA-binding transcription factor activity"/>
    <property type="evidence" value="ECO:0007669"/>
    <property type="project" value="InterPro"/>
</dbReference>
<dbReference type="GeneID" id="43655307"/>
<evidence type="ECO:0000259" key="4">
    <source>
        <dbReference type="Pfam" id="PF04082"/>
    </source>
</evidence>
<dbReference type="PANTHER" id="PTHR46910:SF23">
    <property type="entry name" value="THIAMINE REPRESSIBLE GENES REGULATORY PROTEIN THI1"/>
    <property type="match status" value="1"/>
</dbReference>
<dbReference type="OrthoDB" id="3921198at2759"/>
<evidence type="ECO:0000313" key="6">
    <source>
        <dbReference type="Proteomes" id="UP000326268"/>
    </source>
</evidence>
<dbReference type="CDD" id="cd12148">
    <property type="entry name" value="fungal_TF_MHR"/>
    <property type="match status" value="1"/>
</dbReference>
<dbReference type="GO" id="GO:0003677">
    <property type="term" value="F:DNA binding"/>
    <property type="evidence" value="ECO:0007669"/>
    <property type="project" value="InterPro"/>
</dbReference>
<evidence type="ECO:0000256" key="2">
    <source>
        <dbReference type="ARBA" id="ARBA00023163"/>
    </source>
</evidence>
<dbReference type="GO" id="GO:0006351">
    <property type="term" value="P:DNA-templated transcription"/>
    <property type="evidence" value="ECO:0007669"/>
    <property type="project" value="InterPro"/>
</dbReference>
<dbReference type="Proteomes" id="UP000326268">
    <property type="component" value="Unassembled WGS sequence"/>
</dbReference>
<dbReference type="EMBL" id="ML737748">
    <property type="protein sequence ID" value="KAE8361085.1"/>
    <property type="molecule type" value="Genomic_DNA"/>
</dbReference>
<reference evidence="5 6" key="1">
    <citation type="submission" date="2019-04" db="EMBL/GenBank/DDBJ databases">
        <title>Friends and foes A comparative genomics studyof 23 Aspergillus species from section Flavi.</title>
        <authorList>
            <consortium name="DOE Joint Genome Institute"/>
            <person name="Kjaerbolling I."/>
            <person name="Vesth T."/>
            <person name="Frisvad J.C."/>
            <person name="Nybo J.L."/>
            <person name="Theobald S."/>
            <person name="Kildgaard S."/>
            <person name="Isbrandt T."/>
            <person name="Kuo A."/>
            <person name="Sato A."/>
            <person name="Lyhne E.K."/>
            <person name="Kogle M.E."/>
            <person name="Wiebenga A."/>
            <person name="Kun R.S."/>
            <person name="Lubbers R.J."/>
            <person name="Makela M.R."/>
            <person name="Barry K."/>
            <person name="Chovatia M."/>
            <person name="Clum A."/>
            <person name="Daum C."/>
            <person name="Haridas S."/>
            <person name="He G."/>
            <person name="LaButti K."/>
            <person name="Lipzen A."/>
            <person name="Mondo S."/>
            <person name="Riley R."/>
            <person name="Salamov A."/>
            <person name="Simmons B.A."/>
            <person name="Magnuson J.K."/>
            <person name="Henrissat B."/>
            <person name="Mortensen U.H."/>
            <person name="Larsen T.O."/>
            <person name="Devries R.P."/>
            <person name="Grigoriev I.V."/>
            <person name="Machida M."/>
            <person name="Baker S.E."/>
            <person name="Andersen M.R."/>
        </authorList>
    </citation>
    <scope>NUCLEOTIDE SEQUENCE [LARGE SCALE GENOMIC DNA]</scope>
    <source>
        <strain evidence="5 6">CBS 763.97</strain>
    </source>
</reference>
<organism evidence="5 6">
    <name type="scientific">Aspergillus caelatus</name>
    <dbReference type="NCBI Taxonomy" id="61420"/>
    <lineage>
        <taxon>Eukaryota</taxon>
        <taxon>Fungi</taxon>
        <taxon>Dikarya</taxon>
        <taxon>Ascomycota</taxon>
        <taxon>Pezizomycotina</taxon>
        <taxon>Eurotiomycetes</taxon>
        <taxon>Eurotiomycetidae</taxon>
        <taxon>Eurotiales</taxon>
        <taxon>Aspergillaceae</taxon>
        <taxon>Aspergillus</taxon>
        <taxon>Aspergillus subgen. Circumdati</taxon>
    </lineage>
</organism>
<evidence type="ECO:0000256" key="1">
    <source>
        <dbReference type="ARBA" id="ARBA00023015"/>
    </source>
</evidence>
<evidence type="ECO:0000256" key="3">
    <source>
        <dbReference type="ARBA" id="ARBA00023242"/>
    </source>
</evidence>
<protein>
    <recommendedName>
        <fullName evidence="4">Xylanolytic transcriptional activator regulatory domain-containing protein</fullName>
    </recommendedName>
</protein>
<dbReference type="PANTHER" id="PTHR46910">
    <property type="entry name" value="TRANSCRIPTION FACTOR PDR1"/>
    <property type="match status" value="1"/>
</dbReference>
<dbReference type="GO" id="GO:0008270">
    <property type="term" value="F:zinc ion binding"/>
    <property type="evidence" value="ECO:0007669"/>
    <property type="project" value="InterPro"/>
</dbReference>
<dbReference type="InterPro" id="IPR050987">
    <property type="entry name" value="AtrR-like"/>
</dbReference>
<evidence type="ECO:0000313" key="5">
    <source>
        <dbReference type="EMBL" id="KAE8361085.1"/>
    </source>
</evidence>
<keyword evidence="6" id="KW-1185">Reference proteome</keyword>
<gene>
    <name evidence="5" type="ORF">BDV27DRAFT_148116</name>
</gene>